<feature type="domain" description="Thioredoxin" evidence="11">
    <location>
        <begin position="19"/>
        <end position="141"/>
    </location>
</feature>
<keyword evidence="3 10" id="KW-0732">Signal</keyword>
<keyword evidence="13" id="KW-1185">Reference proteome</keyword>
<dbReference type="Gene3D" id="3.40.309.10">
    <property type="entry name" value="Aldehyde Dehydrogenase, Chain A, domain 2"/>
    <property type="match status" value="1"/>
</dbReference>
<keyword evidence="6" id="KW-0676">Redox-active center</keyword>
<accession>A0A154P517</accession>
<dbReference type="Gene3D" id="3.40.605.10">
    <property type="entry name" value="Aldehyde Dehydrogenase, Chain A, domain 1"/>
    <property type="match status" value="1"/>
</dbReference>
<dbReference type="InterPro" id="IPR036249">
    <property type="entry name" value="Thioredoxin-like_sf"/>
</dbReference>
<dbReference type="InterPro" id="IPR029510">
    <property type="entry name" value="Ald_DH_CS_GLU"/>
</dbReference>
<dbReference type="InterPro" id="IPR015590">
    <property type="entry name" value="Aldehyde_DH_dom"/>
</dbReference>
<comment type="similarity">
    <text evidence="2 8">Belongs to the aldehyde dehydrogenase family.</text>
</comment>
<organism evidence="12 13">
    <name type="scientific">Dufourea novaeangliae</name>
    <name type="common">Sweat bee</name>
    <dbReference type="NCBI Taxonomy" id="178035"/>
    <lineage>
        <taxon>Eukaryota</taxon>
        <taxon>Metazoa</taxon>
        <taxon>Ecdysozoa</taxon>
        <taxon>Arthropoda</taxon>
        <taxon>Hexapoda</taxon>
        <taxon>Insecta</taxon>
        <taxon>Pterygota</taxon>
        <taxon>Neoptera</taxon>
        <taxon>Endopterygota</taxon>
        <taxon>Hymenoptera</taxon>
        <taxon>Apocrita</taxon>
        <taxon>Aculeata</taxon>
        <taxon>Apoidea</taxon>
        <taxon>Anthophila</taxon>
        <taxon>Halictidae</taxon>
        <taxon>Rophitinae</taxon>
        <taxon>Dufourea</taxon>
    </lineage>
</organism>
<dbReference type="InterPro" id="IPR016161">
    <property type="entry name" value="Ald_DH/histidinol_DH"/>
</dbReference>
<dbReference type="InterPro" id="IPR005788">
    <property type="entry name" value="PDI_thioredoxin-like_dom"/>
</dbReference>
<sequence length="828" mass="91438">MTGRSSSFITLKKHIFLFLFMLSQVSSQQEDAVHTVQYNKDNFATEIKKKNHFVMFYAPWCGHCQRLEPTWEQLAEISNKEDNSIKIGKVDCTTDSSLCTEHDVTGYPTLKFFKAGESKGTKFRGTRDLPSLLSFLNDQLGTTLGSADTVPSPPEAVNGLLELTENTFGKHVSTGYHFVKFYAPWCGHCQKLAPTWEELANSLRNNNYASISKVDCTQHRSVCGQFDIKGYPTLLWIEDGKKLFINNEFVDAVSRKKFTTINPADGTVIAEVAEGDKADVDKAVTAAKQAFSRGSKWRNMNASGRAKLMNKLADLMERDAEYIATLETMDTGKTFTNTLPEVYYSASAIRYHAGWCDKITGDTIPTDGNYITFTRKEPVGVVGQIIPWNYPFAMLVWKWAPALATGCTIILKPAEQTPLSALYAAALVKEAGFPPGVVNVITGYGPTAGAAISEHPDIRKIAFTGSTDVGHLIMQAAGGTNLKRVSLELGGKSPLVVFDDFDVKEAAEIAHNAVFANHGQNCCAGSRTFVHVKIYDEFVNHAKQLALQRKVGDPFNSETQQGPQIDEEMFNKVLGLIQSGKEQGAVLETGGERMGKVGYFIKPTVFSNVTDNMNIAKEEIFGPVQSILKFETMDEVIERANNTKYGLAAGVLTKDIDKALVFAQAVESGSVWVNCYDAIANQTPFGGFKESGIGRELGAEGIKEYLELKTVTIKNFKKEQKAIWNYSRSPDSIPGDTLKALFSGREPVSWSPFLTVTFYGINLRQPTSDESRSSISAAKYSPLRVERVEFKKQGGDPPYCQSGRKCPQQIVKDEETRNGEFIGVFFAR</sequence>
<dbReference type="OrthoDB" id="310895at2759"/>
<dbReference type="AlphaFoldDB" id="A0A154P517"/>
<dbReference type="STRING" id="178035.A0A154P517"/>
<dbReference type="PROSITE" id="PS00070">
    <property type="entry name" value="ALDEHYDE_DEHYDR_CYS"/>
    <property type="match status" value="1"/>
</dbReference>
<dbReference type="Pfam" id="PF00085">
    <property type="entry name" value="Thioredoxin"/>
    <property type="match status" value="1"/>
</dbReference>
<dbReference type="GO" id="GO:0016620">
    <property type="term" value="F:oxidoreductase activity, acting on the aldehyde or oxo group of donors, NAD or NADP as acceptor"/>
    <property type="evidence" value="ECO:0007669"/>
    <property type="project" value="InterPro"/>
</dbReference>
<evidence type="ECO:0000256" key="4">
    <source>
        <dbReference type="ARBA" id="ARBA00022737"/>
    </source>
</evidence>
<dbReference type="InterPro" id="IPR016162">
    <property type="entry name" value="Ald_DH_N"/>
</dbReference>
<dbReference type="Proteomes" id="UP000076502">
    <property type="component" value="Unassembled WGS sequence"/>
</dbReference>
<feature type="chain" id="PRO_5007599244" evidence="10">
    <location>
        <begin position="28"/>
        <end position="828"/>
    </location>
</feature>
<name>A0A154P517_DUFNO</name>
<evidence type="ECO:0000256" key="2">
    <source>
        <dbReference type="ARBA" id="ARBA00009986"/>
    </source>
</evidence>
<evidence type="ECO:0000313" key="12">
    <source>
        <dbReference type="EMBL" id="KZC07026.1"/>
    </source>
</evidence>
<dbReference type="SUPFAM" id="SSF53720">
    <property type="entry name" value="ALDH-like"/>
    <property type="match status" value="1"/>
</dbReference>
<dbReference type="PROSITE" id="PS51352">
    <property type="entry name" value="THIOREDOXIN_2"/>
    <property type="match status" value="2"/>
</dbReference>
<dbReference type="PANTHER" id="PTHR11699">
    <property type="entry name" value="ALDEHYDE DEHYDROGENASE-RELATED"/>
    <property type="match status" value="1"/>
</dbReference>
<gene>
    <name evidence="12" type="ORF">WN55_08910</name>
</gene>
<evidence type="ECO:0000256" key="10">
    <source>
        <dbReference type="SAM" id="SignalP"/>
    </source>
</evidence>
<comment type="similarity">
    <text evidence="1 9">Belongs to the protein disulfide isomerase family.</text>
</comment>
<evidence type="ECO:0000259" key="11">
    <source>
        <dbReference type="PROSITE" id="PS51352"/>
    </source>
</evidence>
<dbReference type="PROSITE" id="PS00687">
    <property type="entry name" value="ALDEHYDE_DEHYDR_GLU"/>
    <property type="match status" value="1"/>
</dbReference>
<evidence type="ECO:0000256" key="8">
    <source>
        <dbReference type="RuleBase" id="RU003345"/>
    </source>
</evidence>
<dbReference type="InterPro" id="IPR016160">
    <property type="entry name" value="Ald_DH_CS_CYS"/>
</dbReference>
<evidence type="ECO:0000256" key="1">
    <source>
        <dbReference type="ARBA" id="ARBA00006347"/>
    </source>
</evidence>
<dbReference type="SUPFAM" id="SSF52833">
    <property type="entry name" value="Thioredoxin-like"/>
    <property type="match status" value="2"/>
</dbReference>
<feature type="domain" description="Thioredoxin" evidence="11">
    <location>
        <begin position="142"/>
        <end position="292"/>
    </location>
</feature>
<dbReference type="InterPro" id="IPR013766">
    <property type="entry name" value="Thioredoxin_domain"/>
</dbReference>
<evidence type="ECO:0000256" key="3">
    <source>
        <dbReference type="ARBA" id="ARBA00022729"/>
    </source>
</evidence>
<evidence type="ECO:0000256" key="9">
    <source>
        <dbReference type="RuleBase" id="RU004208"/>
    </source>
</evidence>
<evidence type="ECO:0000313" key="13">
    <source>
        <dbReference type="Proteomes" id="UP000076502"/>
    </source>
</evidence>
<feature type="signal peptide" evidence="10">
    <location>
        <begin position="1"/>
        <end position="27"/>
    </location>
</feature>
<evidence type="ECO:0000256" key="7">
    <source>
        <dbReference type="PROSITE-ProRule" id="PRU10007"/>
    </source>
</evidence>
<protein>
    <submittedName>
        <fullName evidence="12">Aldehyde dehydrogenase X, mitochondrial</fullName>
    </submittedName>
</protein>
<dbReference type="InterPro" id="IPR016163">
    <property type="entry name" value="Ald_DH_C"/>
</dbReference>
<evidence type="ECO:0000256" key="6">
    <source>
        <dbReference type="ARBA" id="ARBA00023284"/>
    </source>
</evidence>
<dbReference type="FunFam" id="3.40.605.10:FF:000026">
    <property type="entry name" value="Aldehyde dehydrogenase, putative"/>
    <property type="match status" value="1"/>
</dbReference>
<dbReference type="GO" id="GO:0003756">
    <property type="term" value="F:protein disulfide isomerase activity"/>
    <property type="evidence" value="ECO:0007669"/>
    <property type="project" value="InterPro"/>
</dbReference>
<keyword evidence="5 8" id="KW-0560">Oxidoreductase</keyword>
<dbReference type="PROSITE" id="PS00194">
    <property type="entry name" value="THIOREDOXIN_1"/>
    <property type="match status" value="2"/>
</dbReference>
<dbReference type="PRINTS" id="PR00421">
    <property type="entry name" value="THIOREDOXIN"/>
</dbReference>
<dbReference type="EMBL" id="KQ434820">
    <property type="protein sequence ID" value="KZC07026.1"/>
    <property type="molecule type" value="Genomic_DNA"/>
</dbReference>
<keyword evidence="4" id="KW-0677">Repeat</keyword>
<dbReference type="NCBIfam" id="TIGR01126">
    <property type="entry name" value="pdi_dom"/>
    <property type="match status" value="1"/>
</dbReference>
<reference evidence="12 13" key="1">
    <citation type="submission" date="2015-07" db="EMBL/GenBank/DDBJ databases">
        <title>The genome of Dufourea novaeangliae.</title>
        <authorList>
            <person name="Pan H."/>
            <person name="Kapheim K."/>
        </authorList>
    </citation>
    <scope>NUCLEOTIDE SEQUENCE [LARGE SCALE GENOMIC DNA]</scope>
    <source>
        <strain evidence="12">0120121106</strain>
        <tissue evidence="12">Whole body</tissue>
    </source>
</reference>
<feature type="active site" evidence="7">
    <location>
        <position position="488"/>
    </location>
</feature>
<dbReference type="Gene3D" id="3.40.30.10">
    <property type="entry name" value="Glutaredoxin"/>
    <property type="match status" value="2"/>
</dbReference>
<dbReference type="FunFam" id="3.40.309.10:FF:000001">
    <property type="entry name" value="Mitochondrial aldehyde dehydrogenase 2"/>
    <property type="match status" value="1"/>
</dbReference>
<dbReference type="Pfam" id="PF00171">
    <property type="entry name" value="Aldedh"/>
    <property type="match status" value="1"/>
</dbReference>
<dbReference type="CDD" id="cd03005">
    <property type="entry name" value="PDI_a_ERp46"/>
    <property type="match status" value="1"/>
</dbReference>
<proteinExistence type="inferred from homology"/>
<dbReference type="FunFam" id="3.40.605.10:FF:000050">
    <property type="entry name" value="Aldehyde dehydrogenase, mitochondrial"/>
    <property type="match status" value="1"/>
</dbReference>
<dbReference type="InterPro" id="IPR017937">
    <property type="entry name" value="Thioredoxin_CS"/>
</dbReference>
<dbReference type="CDD" id="cd07141">
    <property type="entry name" value="ALDH_F1AB_F2_RALDH1"/>
    <property type="match status" value="1"/>
</dbReference>
<evidence type="ECO:0000256" key="5">
    <source>
        <dbReference type="ARBA" id="ARBA00023002"/>
    </source>
</evidence>